<keyword evidence="3" id="KW-1185">Reference proteome</keyword>
<evidence type="ECO:0000256" key="1">
    <source>
        <dbReference type="SAM" id="MobiDB-lite"/>
    </source>
</evidence>
<evidence type="ECO:0000313" key="2">
    <source>
        <dbReference type="EMBL" id="KAK3488141.1"/>
    </source>
</evidence>
<gene>
    <name evidence="2" type="ORF">B0T23DRAFT_398786</name>
</gene>
<name>A0AAJ0I2X0_9PEZI</name>
<proteinExistence type="predicted"/>
<dbReference type="Proteomes" id="UP001285908">
    <property type="component" value="Unassembled WGS sequence"/>
</dbReference>
<dbReference type="PANTHER" id="PTHR35587:SF4">
    <property type="match status" value="1"/>
</dbReference>
<comment type="caution">
    <text evidence="2">The sequence shown here is derived from an EMBL/GenBank/DDBJ whole genome shotgun (WGS) entry which is preliminary data.</text>
</comment>
<feature type="region of interest" description="Disordered" evidence="1">
    <location>
        <begin position="1"/>
        <end position="53"/>
    </location>
</feature>
<reference evidence="2 3" key="1">
    <citation type="journal article" date="2023" name="Mol. Phylogenet. Evol.">
        <title>Genome-scale phylogeny and comparative genomics of the fungal order Sordariales.</title>
        <authorList>
            <person name="Hensen N."/>
            <person name="Bonometti L."/>
            <person name="Westerberg I."/>
            <person name="Brannstrom I.O."/>
            <person name="Guillou S."/>
            <person name="Cros-Aarteil S."/>
            <person name="Calhoun S."/>
            <person name="Haridas S."/>
            <person name="Kuo A."/>
            <person name="Mondo S."/>
            <person name="Pangilinan J."/>
            <person name="Riley R."/>
            <person name="LaButti K."/>
            <person name="Andreopoulos B."/>
            <person name="Lipzen A."/>
            <person name="Chen C."/>
            <person name="Yan M."/>
            <person name="Daum C."/>
            <person name="Ng V."/>
            <person name="Clum A."/>
            <person name="Steindorff A."/>
            <person name="Ohm R.A."/>
            <person name="Martin F."/>
            <person name="Silar P."/>
            <person name="Natvig D.O."/>
            <person name="Lalanne C."/>
            <person name="Gautier V."/>
            <person name="Ament-Velasquez S.L."/>
            <person name="Kruys A."/>
            <person name="Hutchinson M.I."/>
            <person name="Powell A.J."/>
            <person name="Barry K."/>
            <person name="Miller A.N."/>
            <person name="Grigoriev I.V."/>
            <person name="Debuchy R."/>
            <person name="Gladieux P."/>
            <person name="Hiltunen Thoren M."/>
            <person name="Johannesson H."/>
        </authorList>
    </citation>
    <scope>NUCLEOTIDE SEQUENCE [LARGE SCALE GENOMIC DNA]</scope>
    <source>
        <strain evidence="2 3">FGSC 10403</strain>
    </source>
</reference>
<protein>
    <submittedName>
        <fullName evidence="2">Uncharacterized protein</fullName>
    </submittedName>
</protein>
<dbReference type="EMBL" id="JAULSX010000007">
    <property type="protein sequence ID" value="KAK3488141.1"/>
    <property type="molecule type" value="Genomic_DNA"/>
</dbReference>
<dbReference type="RefSeq" id="XP_062690268.1">
    <property type="nucleotide sequence ID" value="XM_062838384.1"/>
</dbReference>
<sequence>MSTQSGSDTSKKSKRQPKKQAQTYESESESEDYAPPPRRKRGKKQGPLDSLALDNVNNTVGGLTQGVTGALGGVAGGAVQNHQQGGGGGGGGGKSDTLRLRLDLNLDVEITLKAKIHGDLELALLKNTSWLLDDSNERVCFKHVAFVACVETFPSICDYQMTNARGFFSVFDLVTLYLPASTYP</sequence>
<organism evidence="2 3">
    <name type="scientific">Neurospora hispaniola</name>
    <dbReference type="NCBI Taxonomy" id="588809"/>
    <lineage>
        <taxon>Eukaryota</taxon>
        <taxon>Fungi</taxon>
        <taxon>Dikarya</taxon>
        <taxon>Ascomycota</taxon>
        <taxon>Pezizomycotina</taxon>
        <taxon>Sordariomycetes</taxon>
        <taxon>Sordariomycetidae</taxon>
        <taxon>Sordariales</taxon>
        <taxon>Sordariaceae</taxon>
        <taxon>Neurospora</taxon>
    </lineage>
</organism>
<evidence type="ECO:0000313" key="3">
    <source>
        <dbReference type="Proteomes" id="UP001285908"/>
    </source>
</evidence>
<accession>A0AAJ0I2X0</accession>
<dbReference type="AlphaFoldDB" id="A0AAJ0I2X0"/>
<dbReference type="GeneID" id="87876006"/>
<dbReference type="PANTHER" id="PTHR35587">
    <property type="entry name" value="EXPRESSED PROTEIN"/>
    <property type="match status" value="1"/>
</dbReference>